<gene>
    <name evidence="4" type="ORF">RM555_04700</name>
</gene>
<keyword evidence="5" id="KW-1185">Reference proteome</keyword>
<sequence>MVTARQRTALACRTRPRRDPTGRHRGIVRLRLGARVRVAVAEQRLLAHLPPAPADLATVGDLPAGPRAERLAARALLRLLLAAELGRAAGATPIAARDGGQPHLPEWPGISVSLSHDAGTVAAALGRGVPVGVDVQVPVPAPPALLRRCCAPAVRAALDRLPAPARDREFAWIWTVQEACVKATGAGLAGRPWAIPVPAGRRTGRWADLRWVSLRGHSRVPASVAHVVGTR</sequence>
<evidence type="ECO:0000313" key="4">
    <source>
        <dbReference type="EMBL" id="MDT0528294.1"/>
    </source>
</evidence>
<dbReference type="RefSeq" id="WP_311410611.1">
    <property type="nucleotide sequence ID" value="NZ_JAVRFL010000004.1"/>
</dbReference>
<reference evidence="4" key="1">
    <citation type="submission" date="2023-09" db="EMBL/GenBank/DDBJ databases">
        <title>30 novel species of actinomycetes from the DSMZ collection.</title>
        <authorList>
            <person name="Nouioui I."/>
        </authorList>
    </citation>
    <scope>NUCLEOTIDE SEQUENCE</scope>
    <source>
        <strain evidence="4">DSM 115977</strain>
    </source>
</reference>
<dbReference type="InterPro" id="IPR008278">
    <property type="entry name" value="4-PPantetheinyl_Trfase_dom"/>
</dbReference>
<dbReference type="PANTHER" id="PTHR12215">
    <property type="entry name" value="PHOSPHOPANTETHEINE TRANSFERASE"/>
    <property type="match status" value="1"/>
</dbReference>
<dbReference type="GO" id="GO:0016740">
    <property type="term" value="F:transferase activity"/>
    <property type="evidence" value="ECO:0007669"/>
    <property type="project" value="UniProtKB-KW"/>
</dbReference>
<evidence type="ECO:0000313" key="5">
    <source>
        <dbReference type="Proteomes" id="UP001180973"/>
    </source>
</evidence>
<dbReference type="PANTHER" id="PTHR12215:SF15">
    <property type="entry name" value="4'-PHOSPHOPANTETHEINYL TRANSFERASE SUPERFAMILY-RELATED"/>
    <property type="match status" value="1"/>
</dbReference>
<dbReference type="Gene3D" id="3.90.470.20">
    <property type="entry name" value="4'-phosphopantetheinyl transferase domain"/>
    <property type="match status" value="1"/>
</dbReference>
<dbReference type="Proteomes" id="UP001180973">
    <property type="component" value="Unassembled WGS sequence"/>
</dbReference>
<dbReference type="Pfam" id="PF01648">
    <property type="entry name" value="ACPS"/>
    <property type="match status" value="1"/>
</dbReference>
<feature type="domain" description="4'-phosphopantetheinyl transferase" evidence="3">
    <location>
        <begin position="130"/>
        <end position="189"/>
    </location>
</feature>
<name>A0ABU2WRQ3_9ACTN</name>
<dbReference type="SUPFAM" id="SSF56214">
    <property type="entry name" value="4'-phosphopantetheinyl transferase"/>
    <property type="match status" value="2"/>
</dbReference>
<protein>
    <submittedName>
        <fullName evidence="4">4'-phosphopantetheinyl transferase superfamily protein</fullName>
    </submittedName>
</protein>
<keyword evidence="2 4" id="KW-0808">Transferase</keyword>
<dbReference type="InterPro" id="IPR037143">
    <property type="entry name" value="4-PPantetheinyl_Trfase_dom_sf"/>
</dbReference>
<proteinExistence type="inferred from homology"/>
<accession>A0ABU2WRQ3</accession>
<evidence type="ECO:0000256" key="1">
    <source>
        <dbReference type="ARBA" id="ARBA00010990"/>
    </source>
</evidence>
<comment type="similarity">
    <text evidence="1">Belongs to the P-Pant transferase superfamily. Gsp/Sfp/HetI/AcpT family.</text>
</comment>
<evidence type="ECO:0000256" key="2">
    <source>
        <dbReference type="ARBA" id="ARBA00022679"/>
    </source>
</evidence>
<dbReference type="InterPro" id="IPR050559">
    <property type="entry name" value="P-Pant_transferase_sf"/>
</dbReference>
<evidence type="ECO:0000259" key="3">
    <source>
        <dbReference type="Pfam" id="PF01648"/>
    </source>
</evidence>
<comment type="caution">
    <text evidence="4">The sequence shown here is derived from an EMBL/GenBank/DDBJ whole genome shotgun (WGS) entry which is preliminary data.</text>
</comment>
<dbReference type="EMBL" id="JAVRFL010000004">
    <property type="protein sequence ID" value="MDT0528294.1"/>
    <property type="molecule type" value="Genomic_DNA"/>
</dbReference>
<organism evidence="4 5">
    <name type="scientific">Micromonospora reichwaldensis</name>
    <dbReference type="NCBI Taxonomy" id="3075516"/>
    <lineage>
        <taxon>Bacteria</taxon>
        <taxon>Bacillati</taxon>
        <taxon>Actinomycetota</taxon>
        <taxon>Actinomycetes</taxon>
        <taxon>Micromonosporales</taxon>
        <taxon>Micromonosporaceae</taxon>
        <taxon>Micromonospora</taxon>
    </lineage>
</organism>